<proteinExistence type="predicted"/>
<evidence type="ECO:0000313" key="2">
    <source>
        <dbReference type="Proteomes" id="UP000004550"/>
    </source>
</evidence>
<dbReference type="AlphaFoldDB" id="A0A1L5BMS6"/>
<gene>
    <name evidence="1" type="ORF">SIDU_05900</name>
</gene>
<name>A0A1L5BMS6_SPHIB</name>
<evidence type="ECO:0000313" key="1">
    <source>
        <dbReference type="EMBL" id="APL94072.1"/>
    </source>
</evidence>
<protein>
    <submittedName>
        <fullName evidence="1">Uncharacterized protein</fullName>
    </submittedName>
</protein>
<dbReference type="KEGG" id="sinb:SIDU_05900"/>
<dbReference type="Proteomes" id="UP000004550">
    <property type="component" value="Chromosome"/>
</dbReference>
<dbReference type="EMBL" id="CP013070">
    <property type="protein sequence ID" value="APL94072.1"/>
    <property type="molecule type" value="Genomic_DNA"/>
</dbReference>
<accession>A0A1L5BMS6</accession>
<reference evidence="1 2" key="1">
    <citation type="journal article" date="2012" name="J. Bacteriol.">
        <title>Genome sequence of Sphingobium indicum B90A, a hexachlorocyclohexane-degrading bacterium.</title>
        <authorList>
            <person name="Anand S."/>
            <person name="Sangwan N."/>
            <person name="Lata P."/>
            <person name="Kaur J."/>
            <person name="Dua A."/>
            <person name="Singh A.K."/>
            <person name="Verma M."/>
            <person name="Kaur J."/>
            <person name="Khurana J.P."/>
            <person name="Khurana P."/>
            <person name="Mathur S."/>
            <person name="Lal R."/>
        </authorList>
    </citation>
    <scope>NUCLEOTIDE SEQUENCE [LARGE SCALE GENOMIC DNA]</scope>
    <source>
        <strain evidence="2">DSM 16412 / CCM 7286 / MTCC 6364 / B90A</strain>
    </source>
</reference>
<sequence length="153" mass="16542">MQLDLFAPVAPKHDRGAALHAVDDLADAINSAMLEAGLYAYSGSWDAGLVINPDAPESRGAGVDPEAHARQWPATWHICGHRPDALFVEVRPRTGQRLSGTVKAVLEVMANVPGANARLESEQHPAPYHSYGMWRWGDGWIATEDPEARKAAA</sequence>
<organism evidence="1 2">
    <name type="scientific">Sphingobium indicum (strain DSM 16412 / CCM 7286 / MTCC 6364 / B90A)</name>
    <dbReference type="NCBI Taxonomy" id="861109"/>
    <lineage>
        <taxon>Bacteria</taxon>
        <taxon>Pseudomonadati</taxon>
        <taxon>Pseudomonadota</taxon>
        <taxon>Alphaproteobacteria</taxon>
        <taxon>Sphingomonadales</taxon>
        <taxon>Sphingomonadaceae</taxon>
        <taxon>Sphingobium</taxon>
    </lineage>
</organism>